<evidence type="ECO:0000256" key="6">
    <source>
        <dbReference type="ARBA" id="ARBA00022723"/>
    </source>
</evidence>
<dbReference type="EMBL" id="CP029397">
    <property type="protein sequence ID" value="AWL30528.1"/>
    <property type="molecule type" value="Genomic_DNA"/>
</dbReference>
<evidence type="ECO:0000256" key="1">
    <source>
        <dbReference type="ARBA" id="ARBA00001947"/>
    </source>
</evidence>
<dbReference type="InterPro" id="IPR023561">
    <property type="entry name" value="Carbonic_anhydrase_a-class"/>
</dbReference>
<protein>
    <recommendedName>
        <fullName evidence="5 10">Carbonic anhydrase</fullName>
        <ecNumber evidence="4 10">4.2.1.1</ecNumber>
    </recommendedName>
</protein>
<evidence type="ECO:0000256" key="2">
    <source>
        <dbReference type="ARBA" id="ARBA00002904"/>
    </source>
</evidence>
<comment type="function">
    <text evidence="2 10">Reversible hydration of carbon dioxide.</text>
</comment>
<keyword evidence="8 10" id="KW-0456">Lyase</keyword>
<dbReference type="PROSITE" id="PS51144">
    <property type="entry name" value="ALPHA_CA_2"/>
    <property type="match status" value="1"/>
</dbReference>
<sequence>MLLSLYACTLVVTAHAGEASDWGYETNNAPDKWASLSEKYHACSGLNQSPIDIKNTTSAKLEPLKFNYAANAKSIVNNGHTIQVDFNTGNTLTLDGQEFVLKQFHLHSPSENKINGVSYPMEMHLVHANAQGELAVVAVMYQQSQVNPSLAKIWSNLPKQAGQSFTFTGNLSAASFLPKKLDYYRFNGSLTTPPCTEGVRWIVLKEIQSASEAQLNAFTQLLSHPNNRPVQPVNARMILE</sequence>
<comment type="cofactor">
    <cofactor evidence="1 10">
        <name>Zn(2+)</name>
        <dbReference type="ChEBI" id="CHEBI:29105"/>
    </cofactor>
</comment>
<dbReference type="STRING" id="1871111.GCA_001704615_01039"/>
<evidence type="ECO:0000259" key="11">
    <source>
        <dbReference type="PROSITE" id="PS51144"/>
    </source>
</evidence>
<dbReference type="Pfam" id="PF00194">
    <property type="entry name" value="Carb_anhydrase"/>
    <property type="match status" value="1"/>
</dbReference>
<dbReference type="InterPro" id="IPR001148">
    <property type="entry name" value="CA_dom"/>
</dbReference>
<keyword evidence="13" id="KW-1185">Reference proteome</keyword>
<evidence type="ECO:0000256" key="9">
    <source>
        <dbReference type="ARBA" id="ARBA00048348"/>
    </source>
</evidence>
<evidence type="ECO:0000256" key="4">
    <source>
        <dbReference type="ARBA" id="ARBA00012925"/>
    </source>
</evidence>
<dbReference type="InterPro" id="IPR018338">
    <property type="entry name" value="Carbonic_anhydrase_a-class_CS"/>
</dbReference>
<keyword evidence="6 10" id="KW-0479">Metal-binding</keyword>
<reference evidence="12" key="1">
    <citation type="submission" date="2019-08" db="EMBL/GenBank/DDBJ databases">
        <title>The complete genome of Acinetobacter defluvii strain WCHAD010030.</title>
        <authorList>
            <person name="Hu Y."/>
            <person name="Qin J."/>
            <person name="Feng Y."/>
            <person name="Zong Z."/>
        </authorList>
    </citation>
    <scope>NUCLEOTIDE SEQUENCE</scope>
    <source>
        <strain evidence="12">WCHA30</strain>
    </source>
</reference>
<dbReference type="CDD" id="cd03124">
    <property type="entry name" value="alpha_CA_prokaryotic_like"/>
    <property type="match status" value="1"/>
</dbReference>
<evidence type="ECO:0000256" key="5">
    <source>
        <dbReference type="ARBA" id="ARBA00014628"/>
    </source>
</evidence>
<dbReference type="AlphaFoldDB" id="A0A2S2FI03"/>
<evidence type="ECO:0000313" key="13">
    <source>
        <dbReference type="Proteomes" id="UP000245977"/>
    </source>
</evidence>
<evidence type="ECO:0000256" key="10">
    <source>
        <dbReference type="RuleBase" id="RU367011"/>
    </source>
</evidence>
<accession>A0A2S2FI03</accession>
<dbReference type="Gene3D" id="3.10.200.10">
    <property type="entry name" value="Alpha carbonic anhydrase"/>
    <property type="match status" value="1"/>
</dbReference>
<dbReference type="Proteomes" id="UP000245977">
    <property type="component" value="Chromosome"/>
</dbReference>
<dbReference type="PROSITE" id="PS00162">
    <property type="entry name" value="ALPHA_CA_1"/>
    <property type="match status" value="1"/>
</dbReference>
<keyword evidence="7 10" id="KW-0862">Zinc</keyword>
<dbReference type="GO" id="GO:0004089">
    <property type="term" value="F:carbonate dehydratase activity"/>
    <property type="evidence" value="ECO:0007669"/>
    <property type="project" value="UniProtKB-UniRule"/>
</dbReference>
<proteinExistence type="inferred from homology"/>
<evidence type="ECO:0000256" key="8">
    <source>
        <dbReference type="ARBA" id="ARBA00023239"/>
    </source>
</evidence>
<evidence type="ECO:0000256" key="3">
    <source>
        <dbReference type="ARBA" id="ARBA00010718"/>
    </source>
</evidence>
<dbReference type="EC" id="4.2.1.1" evidence="4 10"/>
<dbReference type="GO" id="GO:0008270">
    <property type="term" value="F:zinc ion binding"/>
    <property type="evidence" value="ECO:0007669"/>
    <property type="project" value="UniProtKB-UniRule"/>
</dbReference>
<evidence type="ECO:0000256" key="7">
    <source>
        <dbReference type="ARBA" id="ARBA00022833"/>
    </source>
</evidence>
<gene>
    <name evidence="12" type="ORF">DJ533_13760</name>
</gene>
<dbReference type="InterPro" id="IPR041891">
    <property type="entry name" value="Alpha_CA_prokaryot-like"/>
</dbReference>
<comment type="catalytic activity">
    <reaction evidence="9 10">
        <text>hydrogencarbonate + H(+) = CO2 + H2O</text>
        <dbReference type="Rhea" id="RHEA:10748"/>
        <dbReference type="ChEBI" id="CHEBI:15377"/>
        <dbReference type="ChEBI" id="CHEBI:15378"/>
        <dbReference type="ChEBI" id="CHEBI:16526"/>
        <dbReference type="ChEBI" id="CHEBI:17544"/>
        <dbReference type="EC" id="4.2.1.1"/>
    </reaction>
</comment>
<dbReference type="PANTHER" id="PTHR18952:SF265">
    <property type="entry name" value="CARBONIC ANHYDRASE"/>
    <property type="match status" value="1"/>
</dbReference>
<dbReference type="InterPro" id="IPR036398">
    <property type="entry name" value="CA_dom_sf"/>
</dbReference>
<dbReference type="PANTHER" id="PTHR18952">
    <property type="entry name" value="CARBONIC ANHYDRASE"/>
    <property type="match status" value="1"/>
</dbReference>
<evidence type="ECO:0000313" key="12">
    <source>
        <dbReference type="EMBL" id="AWL30528.1"/>
    </source>
</evidence>
<name>A0A2S2FI03_9GAMM</name>
<dbReference type="SMART" id="SM01057">
    <property type="entry name" value="Carb_anhydrase"/>
    <property type="match status" value="1"/>
</dbReference>
<organism evidence="12 13">
    <name type="scientific">Acinetobacter defluvii</name>
    <dbReference type="NCBI Taxonomy" id="1871111"/>
    <lineage>
        <taxon>Bacteria</taxon>
        <taxon>Pseudomonadati</taxon>
        <taxon>Pseudomonadota</taxon>
        <taxon>Gammaproteobacteria</taxon>
        <taxon>Moraxellales</taxon>
        <taxon>Moraxellaceae</taxon>
        <taxon>Acinetobacter</taxon>
    </lineage>
</organism>
<dbReference type="OrthoDB" id="5327615at2"/>
<comment type="similarity">
    <text evidence="3 10">Belongs to the alpha-carbonic anhydrase family.</text>
</comment>
<feature type="domain" description="Alpha-carbonic anhydrase" evidence="11">
    <location>
        <begin position="20"/>
        <end position="240"/>
    </location>
</feature>
<dbReference type="KEGG" id="adv:DJ533_13760"/>
<dbReference type="SUPFAM" id="SSF51069">
    <property type="entry name" value="Carbonic anhydrase"/>
    <property type="match status" value="1"/>
</dbReference>